<dbReference type="PANTHER" id="PTHR32009">
    <property type="entry name" value="TMV RESISTANCE PROTEIN N-LIKE"/>
    <property type="match status" value="1"/>
</dbReference>
<dbReference type="EC" id="3.2.2.6" evidence="1"/>
<evidence type="ECO:0000259" key="5">
    <source>
        <dbReference type="PROSITE" id="PS50104"/>
    </source>
</evidence>
<protein>
    <recommendedName>
        <fullName evidence="1">ADP-ribosyl cyclase/cyclic ADP-ribose hydrolase</fullName>
        <ecNumber evidence="1">3.2.2.6</ecNumber>
    </recommendedName>
</protein>
<reference evidence="6" key="1">
    <citation type="submission" date="2020-03" db="EMBL/GenBank/DDBJ databases">
        <title>Castanea mollissima Vanexum genome sequencing.</title>
        <authorList>
            <person name="Staton M."/>
        </authorList>
    </citation>
    <scope>NUCLEOTIDE SEQUENCE</scope>
    <source>
        <tissue evidence="6">Leaf</tissue>
    </source>
</reference>
<evidence type="ECO:0000256" key="1">
    <source>
        <dbReference type="ARBA" id="ARBA00011982"/>
    </source>
</evidence>
<evidence type="ECO:0000256" key="3">
    <source>
        <dbReference type="ARBA" id="ARBA00023027"/>
    </source>
</evidence>
<evidence type="ECO:0000313" key="7">
    <source>
        <dbReference type="Proteomes" id="UP000737018"/>
    </source>
</evidence>
<sequence length="168" mass="19488">MSSISTQKASPSSSSTPQWKYDVFLSFRGEDTRNSFTDHLYVALRQKGTITFRDEEKLERGKSISPELLKAIEESRFVIVILSKNYATSTWCLDELVKIIECMKKMKTTVFPIFYDVDPSNVRKQTSSFAQAFSKHEECFKDFIENVNTWRAALREVANLKGWHLLDR</sequence>
<dbReference type="GO" id="GO:0061809">
    <property type="term" value="F:NAD+ nucleosidase activity, cyclic ADP-ribose generating"/>
    <property type="evidence" value="ECO:0007669"/>
    <property type="project" value="UniProtKB-EC"/>
</dbReference>
<feature type="domain" description="TIR" evidence="5">
    <location>
        <begin position="19"/>
        <end position="168"/>
    </location>
</feature>
<dbReference type="InterPro" id="IPR000157">
    <property type="entry name" value="TIR_dom"/>
</dbReference>
<comment type="catalytic activity">
    <reaction evidence="4">
        <text>NAD(+) + H2O = ADP-D-ribose + nicotinamide + H(+)</text>
        <dbReference type="Rhea" id="RHEA:16301"/>
        <dbReference type="ChEBI" id="CHEBI:15377"/>
        <dbReference type="ChEBI" id="CHEBI:15378"/>
        <dbReference type="ChEBI" id="CHEBI:17154"/>
        <dbReference type="ChEBI" id="CHEBI:57540"/>
        <dbReference type="ChEBI" id="CHEBI:57967"/>
        <dbReference type="EC" id="3.2.2.6"/>
    </reaction>
    <physiologicalReaction direction="left-to-right" evidence="4">
        <dbReference type="Rhea" id="RHEA:16302"/>
    </physiologicalReaction>
</comment>
<name>A0A8J4RU19_9ROSI</name>
<gene>
    <name evidence="6" type="ORF">CMV_007224</name>
</gene>
<comment type="caution">
    <text evidence="6">The sequence shown here is derived from an EMBL/GenBank/DDBJ whole genome shotgun (WGS) entry which is preliminary data.</text>
</comment>
<dbReference type="SMART" id="SM00255">
    <property type="entry name" value="TIR"/>
    <property type="match status" value="1"/>
</dbReference>
<keyword evidence="3" id="KW-0520">NAD</keyword>
<keyword evidence="2" id="KW-0378">Hydrolase</keyword>
<evidence type="ECO:0000313" key="6">
    <source>
        <dbReference type="EMBL" id="KAF3968948.1"/>
    </source>
</evidence>
<dbReference type="Gene3D" id="3.40.50.10140">
    <property type="entry name" value="Toll/interleukin-1 receptor homology (TIR) domain"/>
    <property type="match status" value="1"/>
</dbReference>
<dbReference type="SUPFAM" id="SSF52200">
    <property type="entry name" value="Toll/Interleukin receptor TIR domain"/>
    <property type="match status" value="1"/>
</dbReference>
<dbReference type="PANTHER" id="PTHR32009:SF39">
    <property type="entry name" value="TIR DOMAIN-CONTAINING PROTEIN"/>
    <property type="match status" value="1"/>
</dbReference>
<proteinExistence type="predicted"/>
<dbReference type="PROSITE" id="PS50104">
    <property type="entry name" value="TIR"/>
    <property type="match status" value="1"/>
</dbReference>
<dbReference type="OrthoDB" id="1357022at2759"/>
<evidence type="ECO:0000256" key="2">
    <source>
        <dbReference type="ARBA" id="ARBA00022801"/>
    </source>
</evidence>
<dbReference type="FunFam" id="3.40.50.10140:FF:000007">
    <property type="entry name" value="Disease resistance protein (TIR-NBS-LRR class)"/>
    <property type="match status" value="1"/>
</dbReference>
<keyword evidence="7" id="KW-1185">Reference proteome</keyword>
<organism evidence="6 7">
    <name type="scientific">Castanea mollissima</name>
    <name type="common">Chinese chestnut</name>
    <dbReference type="NCBI Taxonomy" id="60419"/>
    <lineage>
        <taxon>Eukaryota</taxon>
        <taxon>Viridiplantae</taxon>
        <taxon>Streptophyta</taxon>
        <taxon>Embryophyta</taxon>
        <taxon>Tracheophyta</taxon>
        <taxon>Spermatophyta</taxon>
        <taxon>Magnoliopsida</taxon>
        <taxon>eudicotyledons</taxon>
        <taxon>Gunneridae</taxon>
        <taxon>Pentapetalae</taxon>
        <taxon>rosids</taxon>
        <taxon>fabids</taxon>
        <taxon>Fagales</taxon>
        <taxon>Fagaceae</taxon>
        <taxon>Castanea</taxon>
    </lineage>
</organism>
<dbReference type="AlphaFoldDB" id="A0A8J4RU19"/>
<dbReference type="EMBL" id="JRKL02000706">
    <property type="protein sequence ID" value="KAF3968948.1"/>
    <property type="molecule type" value="Genomic_DNA"/>
</dbReference>
<evidence type="ECO:0000256" key="4">
    <source>
        <dbReference type="ARBA" id="ARBA00047304"/>
    </source>
</evidence>
<dbReference type="Proteomes" id="UP000737018">
    <property type="component" value="Unassembled WGS sequence"/>
</dbReference>
<dbReference type="InterPro" id="IPR035897">
    <property type="entry name" value="Toll_tir_struct_dom_sf"/>
</dbReference>
<dbReference type="GO" id="GO:0007165">
    <property type="term" value="P:signal transduction"/>
    <property type="evidence" value="ECO:0007669"/>
    <property type="project" value="InterPro"/>
</dbReference>
<accession>A0A8J4RU19</accession>
<dbReference type="Pfam" id="PF01582">
    <property type="entry name" value="TIR"/>
    <property type="match status" value="1"/>
</dbReference>